<evidence type="ECO:0000256" key="3">
    <source>
        <dbReference type="ARBA" id="ARBA00022692"/>
    </source>
</evidence>
<keyword evidence="3" id="KW-0812">Transmembrane</keyword>
<comment type="caution">
    <text evidence="11">The sequence shown here is derived from an EMBL/GenBank/DDBJ whole genome shotgun (WGS) entry which is preliminary data.</text>
</comment>
<evidence type="ECO:0000256" key="9">
    <source>
        <dbReference type="ARBA" id="ARBA00025191"/>
    </source>
</evidence>
<dbReference type="InterPro" id="IPR012571">
    <property type="entry name" value="Mdm31/Mdm32"/>
</dbReference>
<dbReference type="Proteomes" id="UP000807353">
    <property type="component" value="Unassembled WGS sequence"/>
</dbReference>
<comment type="subcellular location">
    <subcellularLocation>
        <location evidence="1">Mitochondrion inner membrane</location>
    </subcellularLocation>
</comment>
<accession>A0A9P6CJ29</accession>
<dbReference type="GO" id="GO:0007005">
    <property type="term" value="P:mitochondrion organization"/>
    <property type="evidence" value="ECO:0007669"/>
    <property type="project" value="InterPro"/>
</dbReference>
<comment type="similarity">
    <text evidence="2">Belongs to the MDM31/MDM32 family.</text>
</comment>
<evidence type="ECO:0000256" key="7">
    <source>
        <dbReference type="ARBA" id="ARBA00023128"/>
    </source>
</evidence>
<evidence type="ECO:0000256" key="2">
    <source>
        <dbReference type="ARBA" id="ARBA00005687"/>
    </source>
</evidence>
<keyword evidence="5" id="KW-0809">Transit peptide</keyword>
<reference evidence="11" key="1">
    <citation type="submission" date="2020-11" db="EMBL/GenBank/DDBJ databases">
        <authorList>
            <consortium name="DOE Joint Genome Institute"/>
            <person name="Ahrendt S."/>
            <person name="Riley R."/>
            <person name="Andreopoulos W."/>
            <person name="Labutti K."/>
            <person name="Pangilinan J."/>
            <person name="Ruiz-Duenas F.J."/>
            <person name="Barrasa J.M."/>
            <person name="Sanchez-Garcia M."/>
            <person name="Camarero S."/>
            <person name="Miyauchi S."/>
            <person name="Serrano A."/>
            <person name="Linde D."/>
            <person name="Babiker R."/>
            <person name="Drula E."/>
            <person name="Ayuso-Fernandez I."/>
            <person name="Pacheco R."/>
            <person name="Padilla G."/>
            <person name="Ferreira P."/>
            <person name="Barriuso J."/>
            <person name="Kellner H."/>
            <person name="Castanera R."/>
            <person name="Alfaro M."/>
            <person name="Ramirez L."/>
            <person name="Pisabarro A.G."/>
            <person name="Kuo A."/>
            <person name="Tritt A."/>
            <person name="Lipzen A."/>
            <person name="He G."/>
            <person name="Yan M."/>
            <person name="Ng V."/>
            <person name="Cullen D."/>
            <person name="Martin F."/>
            <person name="Rosso M.-N."/>
            <person name="Henrissat B."/>
            <person name="Hibbett D."/>
            <person name="Martinez A.T."/>
            <person name="Grigoriev I.V."/>
        </authorList>
    </citation>
    <scope>NUCLEOTIDE SEQUENCE</scope>
    <source>
        <strain evidence="11">CBS 247.69</strain>
    </source>
</reference>
<dbReference type="GO" id="GO:0005743">
    <property type="term" value="C:mitochondrial inner membrane"/>
    <property type="evidence" value="ECO:0007669"/>
    <property type="project" value="UniProtKB-SubCell"/>
</dbReference>
<proteinExistence type="inferred from homology"/>
<evidence type="ECO:0000256" key="10">
    <source>
        <dbReference type="SAM" id="MobiDB-lite"/>
    </source>
</evidence>
<keyword evidence="7" id="KW-0496">Mitochondrion</keyword>
<evidence type="ECO:0000256" key="6">
    <source>
        <dbReference type="ARBA" id="ARBA00022989"/>
    </source>
</evidence>
<gene>
    <name evidence="11" type="ORF">BDZ94DRAFT_728191</name>
</gene>
<dbReference type="AlphaFoldDB" id="A0A9P6CJ29"/>
<keyword evidence="6" id="KW-1133">Transmembrane helix</keyword>
<evidence type="ECO:0000313" key="12">
    <source>
        <dbReference type="Proteomes" id="UP000807353"/>
    </source>
</evidence>
<name>A0A9P6CJ29_9AGAR</name>
<evidence type="ECO:0000313" key="11">
    <source>
        <dbReference type="EMBL" id="KAF9462428.1"/>
    </source>
</evidence>
<keyword evidence="4" id="KW-0999">Mitochondrion inner membrane</keyword>
<dbReference type="EMBL" id="MU150272">
    <property type="protein sequence ID" value="KAF9462428.1"/>
    <property type="molecule type" value="Genomic_DNA"/>
</dbReference>
<sequence>MAFRLLSEAAIGATFRPSRKGAIIERYSVIRNFFRRQLETPSCTKQAGTFHERHIVTRRLRNADLRLHTTIFASFKADGKWLGGPRCIHTTLLRKSEPLVGKSPERDKQTANDNKPHSVTEVAREENIKPLSQPAHNLDNHSKFFQRLALSLPHPHRPTRDDLLNVATGFWQRTRIRFKWFTIKSFRKFDADDISAFVTWFLMSQTIWILVGTTTFFSVGFAIINSLRLQNYVARAISDYLTSETGVIIIFESAIVPKWKDSRISFKNVYVSRRPSVKVSTPLRRNHHAAVGYDVSNHPSYHHIGEEDDENHILSEAEEDLDWNLSLFDLNIDSVDVTLSLWRWLDGKGLVEDAVVKGVRGSLDRRSVYWDPENPLDPALFRHKSFPGDFELESLQLEDVLITVHQPDGFRPYTASIFRAEIKQFRKRWLFYDFLCAENIVGQFDNCLFSLHKPQSIGRTTEKDLKDGDWARMSRIRIDGVNIDHLQGSTTMEGPISWITSGKVDAVLDIKFPRDPHDDLPFNAILGEIADAISTSLATNTDPTLERIPGQRELVKPALSAPQGTEEETAEDTLKVIIDIDLRFRDLKAAVPIFTNDLSYVNNALIRPIVAFMNANRTLVPIHCRVVKDLNDFDGSWTMWETGMMDEISLKIYDALAYHVSQSTMNRQRMKTVSLWSLQMTASAVLSALRNVVDPVSLHFKEAYLNGQSALDAGQLELIL</sequence>
<evidence type="ECO:0000256" key="8">
    <source>
        <dbReference type="ARBA" id="ARBA00023136"/>
    </source>
</evidence>
<keyword evidence="8" id="KW-0472">Membrane</keyword>
<evidence type="ECO:0000256" key="1">
    <source>
        <dbReference type="ARBA" id="ARBA00004273"/>
    </source>
</evidence>
<organism evidence="11 12">
    <name type="scientific">Collybia nuda</name>
    <dbReference type="NCBI Taxonomy" id="64659"/>
    <lineage>
        <taxon>Eukaryota</taxon>
        <taxon>Fungi</taxon>
        <taxon>Dikarya</taxon>
        <taxon>Basidiomycota</taxon>
        <taxon>Agaricomycotina</taxon>
        <taxon>Agaricomycetes</taxon>
        <taxon>Agaricomycetidae</taxon>
        <taxon>Agaricales</taxon>
        <taxon>Tricholomatineae</taxon>
        <taxon>Clitocybaceae</taxon>
        <taxon>Collybia</taxon>
    </lineage>
</organism>
<dbReference type="Pfam" id="PF08118">
    <property type="entry name" value="MDM31_MDM32"/>
    <property type="match status" value="1"/>
</dbReference>
<evidence type="ECO:0000256" key="5">
    <source>
        <dbReference type="ARBA" id="ARBA00022946"/>
    </source>
</evidence>
<comment type="function">
    <text evidence="9">Involved in the organization of the mitochondrial membranes and the global structure of the mitochondria. Also required for mitochondrial distribution and mobility as well as for the maintenance of mitochondrial DNA nucleoids structures.</text>
</comment>
<dbReference type="OrthoDB" id="17678at2759"/>
<protein>
    <submittedName>
        <fullName evidence="11">Mitochondrial distribution and morphology protein-domain-containing protein</fullName>
    </submittedName>
</protein>
<dbReference type="PANTHER" id="PTHR31068:SF0">
    <property type="entry name" value="MITOCHONDRIAL DISTRIBUTION AND MORPHOLOGY PROTEIN 31"/>
    <property type="match status" value="1"/>
</dbReference>
<feature type="region of interest" description="Disordered" evidence="10">
    <location>
        <begin position="98"/>
        <end position="121"/>
    </location>
</feature>
<feature type="compositionally biased region" description="Basic and acidic residues" evidence="10">
    <location>
        <begin position="103"/>
        <end position="121"/>
    </location>
</feature>
<keyword evidence="12" id="KW-1185">Reference proteome</keyword>
<dbReference type="GO" id="GO:0000001">
    <property type="term" value="P:mitochondrion inheritance"/>
    <property type="evidence" value="ECO:0007669"/>
    <property type="project" value="InterPro"/>
</dbReference>
<evidence type="ECO:0000256" key="4">
    <source>
        <dbReference type="ARBA" id="ARBA00022792"/>
    </source>
</evidence>
<dbReference type="PANTHER" id="PTHR31068">
    <property type="entry name" value="MITOCHONDRIAL DISTRIBUTION AND MORPHOLOGY PROTEIN 31"/>
    <property type="match status" value="1"/>
</dbReference>